<keyword evidence="3" id="KW-0732">Signal</keyword>
<dbReference type="AlphaFoldDB" id="A0A3B3S8T4"/>
<dbReference type="PANTHER" id="PTHR23277:SF106">
    <property type="entry name" value="NECTIN-1 ISOFORM X1-RELATED"/>
    <property type="match status" value="1"/>
</dbReference>
<dbReference type="GeneTree" id="ENSGT00940000164822"/>
<keyword evidence="7" id="KW-1015">Disulfide bond</keyword>
<reference evidence="12" key="1">
    <citation type="submission" date="2025-08" db="UniProtKB">
        <authorList>
            <consortium name="Ensembl"/>
        </authorList>
    </citation>
    <scope>IDENTIFICATION</scope>
</reference>
<feature type="domain" description="Ig-like" evidence="11">
    <location>
        <begin position="142"/>
        <end position="218"/>
    </location>
</feature>
<dbReference type="PROSITE" id="PS50835">
    <property type="entry name" value="IG_LIKE"/>
    <property type="match status" value="2"/>
</dbReference>
<evidence type="ECO:0000259" key="11">
    <source>
        <dbReference type="PROSITE" id="PS50835"/>
    </source>
</evidence>
<evidence type="ECO:0000256" key="4">
    <source>
        <dbReference type="ARBA" id="ARBA00022737"/>
    </source>
</evidence>
<evidence type="ECO:0000256" key="9">
    <source>
        <dbReference type="SAM" id="MobiDB-lite"/>
    </source>
</evidence>
<dbReference type="STRING" id="1676925.ENSPKIP00000026436"/>
<dbReference type="SMART" id="SM00408">
    <property type="entry name" value="IGc2"/>
    <property type="match status" value="2"/>
</dbReference>
<dbReference type="InterPro" id="IPR036179">
    <property type="entry name" value="Ig-like_dom_sf"/>
</dbReference>
<keyword evidence="4" id="KW-0677">Repeat</keyword>
<dbReference type="InterPro" id="IPR013162">
    <property type="entry name" value="CD80_C2-set"/>
</dbReference>
<dbReference type="InterPro" id="IPR003598">
    <property type="entry name" value="Ig_sub2"/>
</dbReference>
<evidence type="ECO:0000313" key="13">
    <source>
        <dbReference type="Proteomes" id="UP000261540"/>
    </source>
</evidence>
<evidence type="ECO:0000256" key="5">
    <source>
        <dbReference type="ARBA" id="ARBA00022889"/>
    </source>
</evidence>
<dbReference type="InterPro" id="IPR007110">
    <property type="entry name" value="Ig-like_dom"/>
</dbReference>
<feature type="compositionally biased region" description="Basic and acidic residues" evidence="9">
    <location>
        <begin position="298"/>
        <end position="315"/>
    </location>
</feature>
<name>A0A3B3S8T4_9TELE</name>
<dbReference type="SMART" id="SM00409">
    <property type="entry name" value="IG"/>
    <property type="match status" value="2"/>
</dbReference>
<accession>A0A3B3S8T4</accession>
<dbReference type="Proteomes" id="UP000261540">
    <property type="component" value="Unplaced"/>
</dbReference>
<dbReference type="InterPro" id="IPR051427">
    <property type="entry name" value="Nectin/Nectin-like"/>
</dbReference>
<evidence type="ECO:0000313" key="12">
    <source>
        <dbReference type="Ensembl" id="ENSPKIP00000026436.1"/>
    </source>
</evidence>
<dbReference type="InterPro" id="IPR013783">
    <property type="entry name" value="Ig-like_fold"/>
</dbReference>
<dbReference type="Pfam" id="PF08205">
    <property type="entry name" value="C2-set_2"/>
    <property type="match status" value="1"/>
</dbReference>
<comment type="similarity">
    <text evidence="2">Belongs to the nectin family.</text>
</comment>
<evidence type="ECO:0000256" key="6">
    <source>
        <dbReference type="ARBA" id="ARBA00023136"/>
    </source>
</evidence>
<dbReference type="SUPFAM" id="SSF48726">
    <property type="entry name" value="Immunoglobulin"/>
    <property type="match status" value="2"/>
</dbReference>
<dbReference type="PANTHER" id="PTHR23277">
    <property type="entry name" value="NECTIN-RELATED"/>
    <property type="match status" value="1"/>
</dbReference>
<evidence type="ECO:0000256" key="7">
    <source>
        <dbReference type="ARBA" id="ARBA00023157"/>
    </source>
</evidence>
<protein>
    <recommendedName>
        <fullName evidence="11">Ig-like domain-containing protein</fullName>
    </recommendedName>
</protein>
<dbReference type="GO" id="GO:0007157">
    <property type="term" value="P:heterophilic cell-cell adhesion via plasma membrane cell adhesion molecules"/>
    <property type="evidence" value="ECO:0007669"/>
    <property type="project" value="TreeGrafter"/>
</dbReference>
<keyword evidence="6 10" id="KW-0472">Membrane</keyword>
<keyword evidence="13" id="KW-1185">Reference proteome</keyword>
<evidence type="ECO:0000256" key="10">
    <source>
        <dbReference type="SAM" id="Phobius"/>
    </source>
</evidence>
<evidence type="ECO:0000256" key="1">
    <source>
        <dbReference type="ARBA" id="ARBA00004167"/>
    </source>
</evidence>
<dbReference type="Pfam" id="PF13927">
    <property type="entry name" value="Ig_3"/>
    <property type="match status" value="1"/>
</dbReference>
<dbReference type="GO" id="GO:0005912">
    <property type="term" value="C:adherens junction"/>
    <property type="evidence" value="ECO:0007669"/>
    <property type="project" value="TreeGrafter"/>
</dbReference>
<dbReference type="InterPro" id="IPR003599">
    <property type="entry name" value="Ig_sub"/>
</dbReference>
<evidence type="ECO:0000256" key="3">
    <source>
        <dbReference type="ARBA" id="ARBA00022729"/>
    </source>
</evidence>
<keyword evidence="10" id="KW-0812">Transmembrane</keyword>
<dbReference type="GO" id="GO:0007156">
    <property type="term" value="P:homophilic cell adhesion via plasma membrane adhesion molecules"/>
    <property type="evidence" value="ECO:0007669"/>
    <property type="project" value="TreeGrafter"/>
</dbReference>
<comment type="subcellular location">
    <subcellularLocation>
        <location evidence="1">Membrane</location>
        <topology evidence="1">Single-pass membrane protein</topology>
    </subcellularLocation>
</comment>
<dbReference type="GO" id="GO:0016020">
    <property type="term" value="C:membrane"/>
    <property type="evidence" value="ECO:0007669"/>
    <property type="project" value="UniProtKB-SubCell"/>
</dbReference>
<sequence length="334" mass="36606">MILRTPSLGTPFCRNTSGLALWRTCCFGCYINSVCVAVHPVVTVMPAAPLVVGSGSGILVTCTAANGRPAAEVSWRIDQLDGPVEIVKNTTQNPNGTTTVRSYLLVTPTRSMHGREVQCVVNHTALQHEDIVPYRISLHYAPQSVNITLKTSSSEDPTFQCDVDANPSPTRYTWSRVNGEVLSPSIRPEGGRLVFLKMGSELNGLYVCEASNQYGHITGTLFVYTGVSRGHYGGFLAVIFALFFVLSLMSFYIWKTQLQQRNSRESSSLPVPQDEGQQEELQDVGQQEEQQDDEGQQEEQHDVGQHDVGQHDVGQHDVGQQDVGLQDVGLQDVG</sequence>
<proteinExistence type="inferred from homology"/>
<feature type="domain" description="Ig-like" evidence="11">
    <location>
        <begin position="40"/>
        <end position="137"/>
    </location>
</feature>
<dbReference type="Ensembl" id="ENSPKIT00000007192.1">
    <property type="protein sequence ID" value="ENSPKIP00000026436.1"/>
    <property type="gene ID" value="ENSPKIG00000008924.1"/>
</dbReference>
<feature type="region of interest" description="Disordered" evidence="9">
    <location>
        <begin position="264"/>
        <end position="334"/>
    </location>
</feature>
<reference evidence="12" key="2">
    <citation type="submission" date="2025-09" db="UniProtKB">
        <authorList>
            <consortium name="Ensembl"/>
        </authorList>
    </citation>
    <scope>IDENTIFICATION</scope>
</reference>
<feature type="transmembrane region" description="Helical" evidence="10">
    <location>
        <begin position="232"/>
        <end position="254"/>
    </location>
</feature>
<dbReference type="Gene3D" id="2.60.40.10">
    <property type="entry name" value="Immunoglobulins"/>
    <property type="match status" value="2"/>
</dbReference>
<keyword evidence="10" id="KW-1133">Transmembrane helix</keyword>
<organism evidence="12 13">
    <name type="scientific">Paramormyrops kingsleyae</name>
    <dbReference type="NCBI Taxonomy" id="1676925"/>
    <lineage>
        <taxon>Eukaryota</taxon>
        <taxon>Metazoa</taxon>
        <taxon>Chordata</taxon>
        <taxon>Craniata</taxon>
        <taxon>Vertebrata</taxon>
        <taxon>Euteleostomi</taxon>
        <taxon>Actinopterygii</taxon>
        <taxon>Neopterygii</taxon>
        <taxon>Teleostei</taxon>
        <taxon>Osteoglossocephala</taxon>
        <taxon>Osteoglossomorpha</taxon>
        <taxon>Osteoglossiformes</taxon>
        <taxon>Mormyridae</taxon>
        <taxon>Paramormyrops</taxon>
    </lineage>
</organism>
<evidence type="ECO:0000256" key="8">
    <source>
        <dbReference type="ARBA" id="ARBA00023180"/>
    </source>
</evidence>
<evidence type="ECO:0000256" key="2">
    <source>
        <dbReference type="ARBA" id="ARBA00007810"/>
    </source>
</evidence>
<keyword evidence="5" id="KW-0130">Cell adhesion</keyword>
<keyword evidence="8" id="KW-0325">Glycoprotein</keyword>